<dbReference type="NCBIfam" id="TIGR01484">
    <property type="entry name" value="HAD-SF-IIB"/>
    <property type="match status" value="1"/>
</dbReference>
<dbReference type="InterPro" id="IPR036412">
    <property type="entry name" value="HAD-like_sf"/>
</dbReference>
<dbReference type="RefSeq" id="WP_085559830.1">
    <property type="nucleotide sequence ID" value="NZ_FOAH01000005.1"/>
</dbReference>
<protein>
    <recommendedName>
        <fullName evidence="3">Sugar-phosphatase</fullName>
    </recommendedName>
</protein>
<dbReference type="SUPFAM" id="SSF56784">
    <property type="entry name" value="HAD-like"/>
    <property type="match status" value="1"/>
</dbReference>
<dbReference type="AlphaFoldDB" id="A0A1X7NAZ7"/>
<dbReference type="PANTHER" id="PTHR10000">
    <property type="entry name" value="PHOSPHOSERINE PHOSPHATASE"/>
    <property type="match status" value="1"/>
</dbReference>
<dbReference type="NCBIfam" id="TIGR00099">
    <property type="entry name" value="Cof-subfamily"/>
    <property type="match status" value="1"/>
</dbReference>
<keyword evidence="2" id="KW-1185">Reference proteome</keyword>
<reference evidence="1 2" key="1">
    <citation type="submission" date="2017-04" db="EMBL/GenBank/DDBJ databases">
        <authorList>
            <person name="Afonso C.L."/>
            <person name="Miller P.J."/>
            <person name="Scott M.A."/>
            <person name="Spackman E."/>
            <person name="Goraichik I."/>
            <person name="Dimitrov K.M."/>
            <person name="Suarez D.L."/>
            <person name="Swayne D.E."/>
        </authorList>
    </citation>
    <scope>NUCLEOTIDE SEQUENCE [LARGE SCALE GENOMIC DNA]</scope>
    <source>
        <strain evidence="1 2">LMG26642</strain>
    </source>
</reference>
<dbReference type="InterPro" id="IPR023214">
    <property type="entry name" value="HAD_sf"/>
</dbReference>
<dbReference type="Gene3D" id="3.40.50.1000">
    <property type="entry name" value="HAD superfamily/HAD-like"/>
    <property type="match status" value="1"/>
</dbReference>
<dbReference type="PROSITE" id="PS01229">
    <property type="entry name" value="COF_2"/>
    <property type="match status" value="1"/>
</dbReference>
<dbReference type="Proteomes" id="UP000193435">
    <property type="component" value="Unassembled WGS sequence"/>
</dbReference>
<accession>A0A1X7NAZ7</accession>
<evidence type="ECO:0008006" key="3">
    <source>
        <dbReference type="Google" id="ProtNLM"/>
    </source>
</evidence>
<dbReference type="EMBL" id="FXBJ01000002">
    <property type="protein sequence ID" value="SMH34760.1"/>
    <property type="molecule type" value="Genomic_DNA"/>
</dbReference>
<dbReference type="OrthoDB" id="9790031at2"/>
<name>A0A1X7NAZ7_9LACT</name>
<evidence type="ECO:0000313" key="1">
    <source>
        <dbReference type="EMBL" id="SMH34760.1"/>
    </source>
</evidence>
<sequence length="268" mass="30330">MIKLIAIDMDGTLLNNAHQITDEVQKAIFEANECGIKIVLCTGRPLKAVYPYIEQLDLPNQDSYVISLNGTLIQRTNTQEIVYSHQLKHAELKEIDAIRKDYTLNLAFFDESHYFYTGEKTDRLLFDANILEMEPIHLDIKDIPKDKVIYKAMFVGEPEELDRFVKAVPNEWYEKFYPIRSLSYVFELLPEKANKGDGLTGLARLLAIPMAAIMTIGDGENDIDLMNAVEESVAMGNATESIKAAAKHETKSNEEDGVAHAIYQWALN</sequence>
<dbReference type="SFLD" id="SFLDG01140">
    <property type="entry name" value="C2.B:_Phosphomannomutase_and_P"/>
    <property type="match status" value="1"/>
</dbReference>
<proteinExistence type="predicted"/>
<dbReference type="GO" id="GO:0000287">
    <property type="term" value="F:magnesium ion binding"/>
    <property type="evidence" value="ECO:0007669"/>
    <property type="project" value="TreeGrafter"/>
</dbReference>
<dbReference type="Gene3D" id="3.30.1240.10">
    <property type="match status" value="1"/>
</dbReference>
<dbReference type="GO" id="GO:0005829">
    <property type="term" value="C:cytosol"/>
    <property type="evidence" value="ECO:0007669"/>
    <property type="project" value="TreeGrafter"/>
</dbReference>
<dbReference type="SFLD" id="SFLDG01144">
    <property type="entry name" value="C2.B.4:_PGP_Like"/>
    <property type="match status" value="1"/>
</dbReference>
<dbReference type="GO" id="GO:0016791">
    <property type="term" value="F:phosphatase activity"/>
    <property type="evidence" value="ECO:0007669"/>
    <property type="project" value="TreeGrafter"/>
</dbReference>
<dbReference type="CDD" id="cd07516">
    <property type="entry name" value="HAD_Pase"/>
    <property type="match status" value="1"/>
</dbReference>
<evidence type="ECO:0000313" key="2">
    <source>
        <dbReference type="Proteomes" id="UP000193435"/>
    </source>
</evidence>
<dbReference type="SFLD" id="SFLDS00003">
    <property type="entry name" value="Haloacid_Dehalogenase"/>
    <property type="match status" value="1"/>
</dbReference>
<dbReference type="Pfam" id="PF08282">
    <property type="entry name" value="Hydrolase_3"/>
    <property type="match status" value="1"/>
</dbReference>
<gene>
    <name evidence="1" type="ORF">SAMN04488700_1709</name>
</gene>
<dbReference type="PANTHER" id="PTHR10000:SF8">
    <property type="entry name" value="HAD SUPERFAMILY HYDROLASE-LIKE, TYPE 3"/>
    <property type="match status" value="1"/>
</dbReference>
<dbReference type="InterPro" id="IPR000150">
    <property type="entry name" value="Cof"/>
</dbReference>
<dbReference type="STRING" id="1073423.SAMN04488700_1709"/>
<dbReference type="InterPro" id="IPR006379">
    <property type="entry name" value="HAD-SF_hydro_IIB"/>
</dbReference>
<dbReference type="PROSITE" id="PS01228">
    <property type="entry name" value="COF_1"/>
    <property type="match status" value="1"/>
</dbReference>
<organism evidence="1 2">
    <name type="scientific">Carnobacterium iners</name>
    <dbReference type="NCBI Taxonomy" id="1073423"/>
    <lineage>
        <taxon>Bacteria</taxon>
        <taxon>Bacillati</taxon>
        <taxon>Bacillota</taxon>
        <taxon>Bacilli</taxon>
        <taxon>Lactobacillales</taxon>
        <taxon>Carnobacteriaceae</taxon>
        <taxon>Carnobacterium</taxon>
    </lineage>
</organism>